<dbReference type="OrthoDB" id="5511237at2"/>
<comment type="caution">
    <text evidence="2">The sequence shown here is derived from an EMBL/GenBank/DDBJ whole genome shotgun (WGS) entry which is preliminary data.</text>
</comment>
<feature type="chain" id="PRO_5021006825" description="Serine/threonine protein kinase" evidence="1">
    <location>
        <begin position="21"/>
        <end position="155"/>
    </location>
</feature>
<feature type="signal peptide" evidence="1">
    <location>
        <begin position="1"/>
        <end position="20"/>
    </location>
</feature>
<keyword evidence="3" id="KW-1185">Reference proteome</keyword>
<dbReference type="AlphaFoldDB" id="A0A4V5PK99"/>
<gene>
    <name evidence="2" type="ORF">E8A74_47675</name>
</gene>
<sequence length="155" mass="17111">MKRNVSMLLLCLAASLVGIGCGPGFKLNTPDGFVELEDQEEYAFRATTAQGVVMSVRVEPNRPKGNLSFWTDAIDLKLRNIGYTAEASREVKTKSGATGKQLRYTRTVFDRPHIFWLTVFVTDADVFVLETGGDAREFDKAKDEVSKAIEGFVPG</sequence>
<reference evidence="2 3" key="1">
    <citation type="submission" date="2019-04" db="EMBL/GenBank/DDBJ databases">
        <authorList>
            <person name="Li Y."/>
            <person name="Wang J."/>
        </authorList>
    </citation>
    <scope>NUCLEOTIDE SEQUENCE [LARGE SCALE GENOMIC DNA]</scope>
    <source>
        <strain evidence="2 3">DSM 14668</strain>
    </source>
</reference>
<accession>A0A4V5PK99</accession>
<dbReference type="RefSeq" id="WP_136935850.1">
    <property type="nucleotide sequence ID" value="NZ_SSMQ01000103.1"/>
</dbReference>
<keyword evidence="1" id="KW-0732">Signal</keyword>
<evidence type="ECO:0000313" key="2">
    <source>
        <dbReference type="EMBL" id="TKC94728.1"/>
    </source>
</evidence>
<dbReference type="PROSITE" id="PS51257">
    <property type="entry name" value="PROKAR_LIPOPROTEIN"/>
    <property type="match status" value="1"/>
</dbReference>
<evidence type="ECO:0008006" key="4">
    <source>
        <dbReference type="Google" id="ProtNLM"/>
    </source>
</evidence>
<evidence type="ECO:0000313" key="3">
    <source>
        <dbReference type="Proteomes" id="UP000309215"/>
    </source>
</evidence>
<dbReference type="EMBL" id="SSMQ01000103">
    <property type="protein sequence ID" value="TKC94728.1"/>
    <property type="molecule type" value="Genomic_DNA"/>
</dbReference>
<evidence type="ECO:0000256" key="1">
    <source>
        <dbReference type="SAM" id="SignalP"/>
    </source>
</evidence>
<name>A0A4V5PK99_9BACT</name>
<protein>
    <recommendedName>
        <fullName evidence="4">Serine/threonine protein kinase</fullName>
    </recommendedName>
</protein>
<proteinExistence type="predicted"/>
<organism evidence="2 3">
    <name type="scientific">Polyangium fumosum</name>
    <dbReference type="NCBI Taxonomy" id="889272"/>
    <lineage>
        <taxon>Bacteria</taxon>
        <taxon>Pseudomonadati</taxon>
        <taxon>Myxococcota</taxon>
        <taxon>Polyangia</taxon>
        <taxon>Polyangiales</taxon>
        <taxon>Polyangiaceae</taxon>
        <taxon>Polyangium</taxon>
    </lineage>
</organism>
<dbReference type="Proteomes" id="UP000309215">
    <property type="component" value="Unassembled WGS sequence"/>
</dbReference>